<proteinExistence type="predicted"/>
<evidence type="ECO:0000256" key="1">
    <source>
        <dbReference type="SAM" id="SignalP"/>
    </source>
</evidence>
<evidence type="ECO:0000313" key="3">
    <source>
        <dbReference type="Proteomes" id="UP000824165"/>
    </source>
</evidence>
<reference evidence="2" key="2">
    <citation type="journal article" date="2021" name="PeerJ">
        <title>Extensive microbial diversity within the chicken gut microbiome revealed by metagenomics and culture.</title>
        <authorList>
            <person name="Gilroy R."/>
            <person name="Ravi A."/>
            <person name="Getino M."/>
            <person name="Pursley I."/>
            <person name="Horton D.L."/>
            <person name="Alikhan N.F."/>
            <person name="Baker D."/>
            <person name="Gharbi K."/>
            <person name="Hall N."/>
            <person name="Watson M."/>
            <person name="Adriaenssens E.M."/>
            <person name="Foster-Nyarko E."/>
            <person name="Jarju S."/>
            <person name="Secka A."/>
            <person name="Antonio M."/>
            <person name="Oren A."/>
            <person name="Chaudhuri R.R."/>
            <person name="La Ragione R."/>
            <person name="Hildebrand F."/>
            <person name="Pallen M.J."/>
        </authorList>
    </citation>
    <scope>NUCLEOTIDE SEQUENCE</scope>
    <source>
        <strain evidence="2">CHK181-108</strain>
    </source>
</reference>
<accession>A0A9D1H3I2</accession>
<dbReference type="Gene3D" id="2.70.98.50">
    <property type="entry name" value="putative glycoside hydrolase family protein from bacillus halodurans"/>
    <property type="match status" value="1"/>
</dbReference>
<comment type="caution">
    <text evidence="2">The sequence shown here is derived from an EMBL/GenBank/DDBJ whole genome shotgun (WGS) entry which is preliminary data.</text>
</comment>
<gene>
    <name evidence="2" type="ORF">IAA60_08675</name>
</gene>
<feature type="signal peptide" evidence="1">
    <location>
        <begin position="1"/>
        <end position="26"/>
    </location>
</feature>
<protein>
    <submittedName>
        <fullName evidence="2">Uncharacterized protein</fullName>
    </submittedName>
</protein>
<sequence length="200" mass="22271">MKKERIIAAAAAVTLMSGTISPGVFASNTESTRISDTSWSIPDSVAGKISYSNSYNPAKWQDYWSNGDESWRDGLVTGNGENGLLEDCAPEEDVMIFQNVKFNYPSGAQRETPELESVMDDARQSLLNDTKSASSAEAVDILLNRAAEWSEDNGLRSGSWKIQNTYAFHPGMQLRLKMNGLNNGDETNYYRYTYNRLRQG</sequence>
<feature type="chain" id="PRO_5039071828" evidence="1">
    <location>
        <begin position="27"/>
        <end position="200"/>
    </location>
</feature>
<reference evidence="2" key="1">
    <citation type="submission" date="2020-10" db="EMBL/GenBank/DDBJ databases">
        <authorList>
            <person name="Gilroy R."/>
        </authorList>
    </citation>
    <scope>NUCLEOTIDE SEQUENCE</scope>
    <source>
        <strain evidence="2">CHK181-108</strain>
    </source>
</reference>
<evidence type="ECO:0000313" key="2">
    <source>
        <dbReference type="EMBL" id="HIT85957.1"/>
    </source>
</evidence>
<name>A0A9D1H3I2_9FIRM</name>
<organism evidence="2 3">
    <name type="scientific">Candidatus Ornithomonoglobus intestinigallinarum</name>
    <dbReference type="NCBI Taxonomy" id="2840894"/>
    <lineage>
        <taxon>Bacteria</taxon>
        <taxon>Bacillati</taxon>
        <taxon>Bacillota</taxon>
        <taxon>Clostridia</taxon>
        <taxon>Candidatus Ornithomonoglobus</taxon>
    </lineage>
</organism>
<dbReference type="Proteomes" id="UP000824165">
    <property type="component" value="Unassembled WGS sequence"/>
</dbReference>
<dbReference type="EMBL" id="DVLU01000093">
    <property type="protein sequence ID" value="HIT85957.1"/>
    <property type="molecule type" value="Genomic_DNA"/>
</dbReference>
<dbReference type="AlphaFoldDB" id="A0A9D1H3I2"/>
<keyword evidence="1" id="KW-0732">Signal</keyword>